<dbReference type="GO" id="GO:0016758">
    <property type="term" value="F:hexosyltransferase activity"/>
    <property type="evidence" value="ECO:0007669"/>
    <property type="project" value="UniProtKB-ARBA"/>
</dbReference>
<feature type="domain" description="Glycosyltransferase 2-like" evidence="1">
    <location>
        <begin position="5"/>
        <end position="133"/>
    </location>
</feature>
<evidence type="ECO:0000259" key="1">
    <source>
        <dbReference type="Pfam" id="PF00535"/>
    </source>
</evidence>
<accession>A0A1T4QV01</accession>
<reference evidence="2 3" key="1">
    <citation type="submission" date="2017-02" db="EMBL/GenBank/DDBJ databases">
        <authorList>
            <person name="Peterson S.W."/>
        </authorList>
    </citation>
    <scope>NUCLEOTIDE SEQUENCE [LARGE SCALE GENOMIC DNA]</scope>
    <source>
        <strain evidence="2 3">ATCC 43324</strain>
    </source>
</reference>
<dbReference type="Pfam" id="PF00535">
    <property type="entry name" value="Glycos_transf_2"/>
    <property type="match status" value="1"/>
</dbReference>
<dbReference type="SUPFAM" id="SSF53448">
    <property type="entry name" value="Nucleotide-diphospho-sugar transferases"/>
    <property type="match status" value="1"/>
</dbReference>
<dbReference type="STRING" id="28136.SAMN02745202_01958"/>
<proteinExistence type="predicted"/>
<dbReference type="InterPro" id="IPR029044">
    <property type="entry name" value="Nucleotide-diphossugar_trans"/>
</dbReference>
<protein>
    <submittedName>
        <fullName evidence="2">Glycosyl transferase family 2</fullName>
    </submittedName>
</protein>
<dbReference type="eggNOG" id="COG1216">
    <property type="taxonomic scope" value="Bacteria"/>
</dbReference>
<dbReference type="EMBL" id="FUXK01000025">
    <property type="protein sequence ID" value="SKA07301.1"/>
    <property type="molecule type" value="Genomic_DNA"/>
</dbReference>
<dbReference type="RefSeq" id="WP_078805771.1">
    <property type="nucleotide sequence ID" value="NZ_FUXK01000025.1"/>
</dbReference>
<dbReference type="PANTHER" id="PTHR22916">
    <property type="entry name" value="GLYCOSYLTRANSFERASE"/>
    <property type="match status" value="1"/>
</dbReference>
<evidence type="ECO:0000313" key="2">
    <source>
        <dbReference type="EMBL" id="SKA07301.1"/>
    </source>
</evidence>
<gene>
    <name evidence="2" type="ORF">SAMN02745202_01958</name>
</gene>
<organism evidence="2 3">
    <name type="scientific">Segatella oulorum</name>
    <dbReference type="NCBI Taxonomy" id="28136"/>
    <lineage>
        <taxon>Bacteria</taxon>
        <taxon>Pseudomonadati</taxon>
        <taxon>Bacteroidota</taxon>
        <taxon>Bacteroidia</taxon>
        <taxon>Bacteroidales</taxon>
        <taxon>Prevotellaceae</taxon>
        <taxon>Segatella</taxon>
    </lineage>
</organism>
<dbReference type="Gene3D" id="3.90.550.10">
    <property type="entry name" value="Spore Coat Polysaccharide Biosynthesis Protein SpsA, Chain A"/>
    <property type="match status" value="1"/>
</dbReference>
<sequence>MKDFSVVLPTYNHVALARQAIVSVLRQRHVSIELIVTDDSDDDAIAQLCGDFQAANIRYFKHQRTGNAVENWNAGLQKAQGKYVVLLHHDEAFVHDDHLYRMKKAFEQQAQVVVTNIQVEAGGRRKNRLLSNLIKRCSLHHPALLFACNTIGPCACVAVVRELLPMLDEKLTWLVDVEWYFRLLRHAKVAYLPACFVRSQHGHAEQITSNIDIMQALRQDQTAIKQKDYYNRWIGRALGMQCWLQRFKTQKQ</sequence>
<dbReference type="AlphaFoldDB" id="A0A1T4QV01"/>
<dbReference type="Proteomes" id="UP000190065">
    <property type="component" value="Unassembled WGS sequence"/>
</dbReference>
<dbReference type="PANTHER" id="PTHR22916:SF3">
    <property type="entry name" value="UDP-GLCNAC:BETAGAL BETA-1,3-N-ACETYLGLUCOSAMINYLTRANSFERASE-LIKE PROTEIN 1"/>
    <property type="match status" value="1"/>
</dbReference>
<name>A0A1T4QV01_9BACT</name>
<dbReference type="InterPro" id="IPR001173">
    <property type="entry name" value="Glyco_trans_2-like"/>
</dbReference>
<keyword evidence="2" id="KW-0808">Transferase</keyword>
<evidence type="ECO:0000313" key="3">
    <source>
        <dbReference type="Proteomes" id="UP000190065"/>
    </source>
</evidence>